<protein>
    <recommendedName>
        <fullName evidence="5">Aminoacyl-tRNA synthetase class II (D/K/N) domain-containing protein</fullName>
    </recommendedName>
</protein>
<reference evidence="3 4" key="1">
    <citation type="journal article" date="2014" name="Agronomy (Basel)">
        <title>A Draft Genome Sequence for Ensete ventricosum, the Drought-Tolerant Tree Against Hunger.</title>
        <authorList>
            <person name="Harrison J."/>
            <person name="Moore K.A."/>
            <person name="Paszkiewicz K."/>
            <person name="Jones T."/>
            <person name="Grant M."/>
            <person name="Ambacheew D."/>
            <person name="Muzemil S."/>
            <person name="Studholme D.J."/>
        </authorList>
    </citation>
    <scope>NUCLEOTIDE SEQUENCE [LARGE SCALE GENOMIC DNA]</scope>
</reference>
<evidence type="ECO:0000256" key="2">
    <source>
        <dbReference type="ARBA" id="ARBA00023146"/>
    </source>
</evidence>
<proteinExistence type="predicted"/>
<keyword evidence="2" id="KW-0436">Ligase</keyword>
<dbReference type="Proteomes" id="UP000287651">
    <property type="component" value="Unassembled WGS sequence"/>
</dbReference>
<dbReference type="AlphaFoldDB" id="A0A426ZZW9"/>
<dbReference type="PANTHER" id="PTHR22594:SF36">
    <property type="entry name" value="ASPARAGINE--TRNA LIGASE, CYTOPLASMIC 2"/>
    <property type="match status" value="1"/>
</dbReference>
<dbReference type="GO" id="GO:0005739">
    <property type="term" value="C:mitochondrion"/>
    <property type="evidence" value="ECO:0007669"/>
    <property type="project" value="TreeGrafter"/>
</dbReference>
<keyword evidence="1" id="KW-0648">Protein biosynthesis</keyword>
<comment type="caution">
    <text evidence="3">The sequence shown here is derived from an EMBL/GenBank/DDBJ whole genome shotgun (WGS) entry which is preliminary data.</text>
</comment>
<dbReference type="PANTHER" id="PTHR22594">
    <property type="entry name" value="ASPARTYL/LYSYL-TRNA SYNTHETASE"/>
    <property type="match status" value="1"/>
</dbReference>
<accession>A0A426ZZW9</accession>
<gene>
    <name evidence="3" type="ORF">B296_00008105</name>
</gene>
<keyword evidence="2" id="KW-0030">Aminoacyl-tRNA synthetase</keyword>
<dbReference type="GO" id="GO:0004816">
    <property type="term" value="F:asparagine-tRNA ligase activity"/>
    <property type="evidence" value="ECO:0007669"/>
    <property type="project" value="TreeGrafter"/>
</dbReference>
<dbReference type="GO" id="GO:0006421">
    <property type="term" value="P:asparaginyl-tRNA aminoacylation"/>
    <property type="evidence" value="ECO:0007669"/>
    <property type="project" value="TreeGrafter"/>
</dbReference>
<dbReference type="InterPro" id="IPR045864">
    <property type="entry name" value="aa-tRNA-synth_II/BPL/LPL"/>
</dbReference>
<evidence type="ECO:0000313" key="4">
    <source>
        <dbReference type="Proteomes" id="UP000287651"/>
    </source>
</evidence>
<dbReference type="Gene3D" id="3.30.930.10">
    <property type="entry name" value="Bira Bifunctional Protein, Domain 2"/>
    <property type="match status" value="2"/>
</dbReference>
<evidence type="ECO:0000256" key="1">
    <source>
        <dbReference type="ARBA" id="ARBA00022917"/>
    </source>
</evidence>
<dbReference type="SUPFAM" id="SSF55681">
    <property type="entry name" value="Class II aaRS and biotin synthetases"/>
    <property type="match status" value="1"/>
</dbReference>
<name>A0A426ZZW9_ENSVE</name>
<organism evidence="3 4">
    <name type="scientific">Ensete ventricosum</name>
    <name type="common">Abyssinian banana</name>
    <name type="synonym">Musa ensete</name>
    <dbReference type="NCBI Taxonomy" id="4639"/>
    <lineage>
        <taxon>Eukaryota</taxon>
        <taxon>Viridiplantae</taxon>
        <taxon>Streptophyta</taxon>
        <taxon>Embryophyta</taxon>
        <taxon>Tracheophyta</taxon>
        <taxon>Spermatophyta</taxon>
        <taxon>Magnoliopsida</taxon>
        <taxon>Liliopsida</taxon>
        <taxon>Zingiberales</taxon>
        <taxon>Musaceae</taxon>
        <taxon>Ensete</taxon>
    </lineage>
</organism>
<evidence type="ECO:0008006" key="5">
    <source>
        <dbReference type="Google" id="ProtNLM"/>
    </source>
</evidence>
<sequence length="290" mass="32324">MPVITSIATGAQSRRFQVTTLLDASDQVQVDLEAFKAAVQEKRSRIDELGRGGNNREALVAAEQDLERSMELVRVLEEQRKTASVYVGVVKLSDDFFGRAVYLSTSAGLHLESYACALSGVYTIGPVFQADDDESQSAKKLAEMWMVEVELAFAELEVVHSLHILFHLVEMPRFLRFPLTRLSGRHELRRGSSALPLLLPVGDCRQRSQIFPGRSCLGNPSLGRTREVFSIEEVGLPHEQYDWYMDLCRHGSVKRSGFSLELEKMVVMATGITDAKDAIPFPRAHGDAKL</sequence>
<evidence type="ECO:0000313" key="3">
    <source>
        <dbReference type="EMBL" id="RRT69559.1"/>
    </source>
</evidence>
<dbReference type="EMBL" id="AMZH03004306">
    <property type="protein sequence ID" value="RRT69559.1"/>
    <property type="molecule type" value="Genomic_DNA"/>
</dbReference>
<dbReference type="GO" id="GO:0005524">
    <property type="term" value="F:ATP binding"/>
    <property type="evidence" value="ECO:0007669"/>
    <property type="project" value="UniProtKB-KW"/>
</dbReference>